<feature type="repeat" description="TPR" evidence="1">
    <location>
        <begin position="1098"/>
        <end position="1131"/>
    </location>
</feature>
<organism evidence="4 5">
    <name type="scientific">Oscillatoria acuminata PCC 6304</name>
    <dbReference type="NCBI Taxonomy" id="56110"/>
    <lineage>
        <taxon>Bacteria</taxon>
        <taxon>Bacillati</taxon>
        <taxon>Cyanobacteriota</taxon>
        <taxon>Cyanophyceae</taxon>
        <taxon>Oscillatoriophycideae</taxon>
        <taxon>Oscillatoriales</taxon>
        <taxon>Oscillatoriaceae</taxon>
        <taxon>Oscillatoria</taxon>
    </lineage>
</organism>
<feature type="repeat" description="TPR" evidence="1">
    <location>
        <begin position="858"/>
        <end position="891"/>
    </location>
</feature>
<dbReference type="SUPFAM" id="SSF52540">
    <property type="entry name" value="P-loop containing nucleoside triphosphate hydrolases"/>
    <property type="match status" value="1"/>
</dbReference>
<dbReference type="PATRIC" id="fig|56110.3.peg.5365"/>
<feature type="repeat" description="TPR" evidence="1">
    <location>
        <begin position="978"/>
        <end position="1011"/>
    </location>
</feature>
<dbReference type="HOGENOM" id="CLU_257990_0_0_3"/>
<dbReference type="KEGG" id="oac:Oscil6304_4409"/>
<feature type="repeat" description="TPR" evidence="1">
    <location>
        <begin position="1018"/>
        <end position="1051"/>
    </location>
</feature>
<dbReference type="PROSITE" id="PS50005">
    <property type="entry name" value="TPR"/>
    <property type="match status" value="9"/>
</dbReference>
<feature type="repeat" description="TPR" evidence="1">
    <location>
        <begin position="778"/>
        <end position="811"/>
    </location>
</feature>
<dbReference type="eggNOG" id="COG0457">
    <property type="taxonomic scope" value="Bacteria"/>
</dbReference>
<keyword evidence="2" id="KW-0472">Membrane</keyword>
<keyword evidence="2" id="KW-1133">Transmembrane helix</keyword>
<dbReference type="InterPro" id="IPR027417">
    <property type="entry name" value="P-loop_NTPase"/>
</dbReference>
<accession>K9TPI9</accession>
<feature type="transmembrane region" description="Helical" evidence="2">
    <location>
        <begin position="1196"/>
        <end position="1225"/>
    </location>
</feature>
<evidence type="ECO:0000259" key="3">
    <source>
        <dbReference type="Pfam" id="PF00931"/>
    </source>
</evidence>
<dbReference type="Gene3D" id="3.40.50.300">
    <property type="entry name" value="P-loop containing nucleotide triphosphate hydrolases"/>
    <property type="match status" value="1"/>
</dbReference>
<dbReference type="GO" id="GO:0043531">
    <property type="term" value="F:ADP binding"/>
    <property type="evidence" value="ECO:0007669"/>
    <property type="project" value="InterPro"/>
</dbReference>
<feature type="domain" description="NB-ARC" evidence="3">
    <location>
        <begin position="337"/>
        <end position="469"/>
    </location>
</feature>
<sequence>MDLLTERKTRLLTAGALVVGGTLCGGPLGAIAASVAAGIVANDMVPQHLNTIAVRLRHSGEKLANHDLTEAIGLAIALIIKSLAEAGTYPHSTQKLEILAKYTLEAWQQVAYNLKQVKNPQLAPLQETRITALFQGGTTDYVGQTVLEKEDWQDLLKSWLCPGANVELPDNVVRELATQLRDKFALALREVLKADFENGGKAFAGLTLSLLGEMRGILQEWRERSSQAQAEDLTGQLAVVTQLQQELEENSQRFQVLGGQIESGFEAVLQELGVTQAEIAQMRTELQKELWRLAEDIREIGKILEDYFNRPEKPDLQPISFTLDTNPPNETNWQGREAELTTVNRWLDDENTKLGVIVGIGGMGKSTLAAKVYRQRTDFEDKLWLDLGRRPLYSIVARGILQQFGKLSPQELQQIEETRLTNVLVHCLQRRRFLLVLDNLESVLQDEGYKEFLQQWVGDCHHTEILVTTQISPNLVQDKPTELPLPGLSAEEGARLLRDLGVGGTAEELEGFVDQVNGHPLTLRLVAGLLYGEFGDGATLADLAELGIADVGALMSRLQGYHRREVVQLVAVLDASFNRLSEMWRRVLLSLVVFRQAFNADVASAMVGEAVAEKELRGLAKRGFLVAEAGGYTFQPLILDYLKFRVGDLREGHLQAIKFYKSRFKSRPEWQTVEDVREYLEVFYHGCELGEYEAAFDVIRQGDNVSYFLDLRGNNQLLAELYQQLMAHLQNRQGWRYTTSLTLLGNAYNSLGRYTEAIGFHDQSLEINRQIGNKQGEADSLNNLGNAYHPLGRYSEAIGFHEQSLEINRQIGNKQGEADSLNNLGNAYYSPGRYSEAIVFYEQSLEINRQIGNRQGEANSLIGLGNAYHSLGRYSEAISFHEQSLEINRQIGNRGGEAASLGNLGNAYDSLGCYSEAISFHEQSLEINRDIGNRQGEANSLNNLGKDYDSLGRYREAIAFHKQSLEINRQIGDRQGEADSLIGLGNAYYSLGRYSEAISFHEQSLEIQREIGDRGGEAASFNNLGNAYYSLGRYSEAIAFSEQSLAIFREIGNRGGEATSLGNLGNPYYSLGRYSEAISFPEQSLAIQRQIGDRRGEARSLNNLGNAYHSLGRYSEAIAFHEQSLEINRQIGNRQGEANSLNNLGSLYQKIGKIKEGFAASQQAQLIYQELGLPLDAYPIPNWMKKIAKFPQRGQFHLILCFMGGVIALPFFPFALILFVAIILYRLIGGRFNRR</sequence>
<dbReference type="RefSeq" id="WP_015150552.1">
    <property type="nucleotide sequence ID" value="NC_019693.1"/>
</dbReference>
<dbReference type="InterPro" id="IPR011990">
    <property type="entry name" value="TPR-like_helical_dom_sf"/>
</dbReference>
<feature type="repeat" description="TPR" evidence="1">
    <location>
        <begin position="938"/>
        <end position="971"/>
    </location>
</feature>
<dbReference type="AlphaFoldDB" id="K9TPI9"/>
<dbReference type="Gene3D" id="1.25.40.10">
    <property type="entry name" value="Tetratricopeptide repeat domain"/>
    <property type="match status" value="3"/>
</dbReference>
<dbReference type="InParanoid" id="K9TPI9"/>
<dbReference type="Proteomes" id="UP000010367">
    <property type="component" value="Chromosome"/>
</dbReference>
<dbReference type="InterPro" id="IPR019734">
    <property type="entry name" value="TPR_rpt"/>
</dbReference>
<gene>
    <name evidence="4" type="ORF">Oscil6304_4409</name>
</gene>
<keyword evidence="5" id="KW-1185">Reference proteome</keyword>
<dbReference type="InterPro" id="IPR002182">
    <property type="entry name" value="NB-ARC"/>
</dbReference>
<dbReference type="STRING" id="56110.Oscil6304_4409"/>
<dbReference type="PRINTS" id="PR00364">
    <property type="entry name" value="DISEASERSIST"/>
</dbReference>
<dbReference type="Pfam" id="PF13424">
    <property type="entry name" value="TPR_12"/>
    <property type="match status" value="5"/>
</dbReference>
<dbReference type="Pfam" id="PF00931">
    <property type="entry name" value="NB-ARC"/>
    <property type="match status" value="1"/>
</dbReference>
<keyword evidence="1" id="KW-0802">TPR repeat</keyword>
<keyword evidence="2" id="KW-0812">Transmembrane</keyword>
<dbReference type="SMART" id="SM00028">
    <property type="entry name" value="TPR"/>
    <property type="match status" value="11"/>
</dbReference>
<evidence type="ECO:0000256" key="1">
    <source>
        <dbReference type="PROSITE-ProRule" id="PRU00339"/>
    </source>
</evidence>
<evidence type="ECO:0000256" key="2">
    <source>
        <dbReference type="SAM" id="Phobius"/>
    </source>
</evidence>
<protein>
    <submittedName>
        <fullName evidence="4">TPR repeat-containing protein</fullName>
    </submittedName>
</protein>
<reference evidence="4 5" key="1">
    <citation type="submission" date="2012-06" db="EMBL/GenBank/DDBJ databases">
        <title>Finished chromosome of genome of Oscillatoria acuminata PCC 6304.</title>
        <authorList>
            <consortium name="US DOE Joint Genome Institute"/>
            <person name="Gugger M."/>
            <person name="Coursin T."/>
            <person name="Rippka R."/>
            <person name="Tandeau De Marsac N."/>
            <person name="Huntemann M."/>
            <person name="Wei C.-L."/>
            <person name="Han J."/>
            <person name="Detter J.C."/>
            <person name="Han C."/>
            <person name="Tapia R."/>
            <person name="Davenport K."/>
            <person name="Daligault H."/>
            <person name="Erkkila T."/>
            <person name="Gu W."/>
            <person name="Munk A.C.C."/>
            <person name="Teshima H."/>
            <person name="Xu Y."/>
            <person name="Chain P."/>
            <person name="Chen A."/>
            <person name="Krypides N."/>
            <person name="Mavromatis K."/>
            <person name="Markowitz V."/>
            <person name="Szeto E."/>
            <person name="Ivanova N."/>
            <person name="Mikhailova N."/>
            <person name="Ovchinnikova G."/>
            <person name="Pagani I."/>
            <person name="Pati A."/>
            <person name="Goodwin L."/>
            <person name="Peters L."/>
            <person name="Pitluck S."/>
            <person name="Woyke T."/>
            <person name="Kerfeld C."/>
        </authorList>
    </citation>
    <scope>NUCLEOTIDE SEQUENCE [LARGE SCALE GENOMIC DNA]</scope>
    <source>
        <strain evidence="4 5">PCC 6304</strain>
    </source>
</reference>
<dbReference type="SUPFAM" id="SSF48452">
    <property type="entry name" value="TPR-like"/>
    <property type="match status" value="3"/>
</dbReference>
<dbReference type="PANTHER" id="PTHR10098">
    <property type="entry name" value="RAPSYN-RELATED"/>
    <property type="match status" value="1"/>
</dbReference>
<proteinExistence type="predicted"/>
<name>K9TPI9_9CYAN</name>
<feature type="repeat" description="TPR" evidence="1">
    <location>
        <begin position="898"/>
        <end position="931"/>
    </location>
</feature>
<feature type="repeat" description="TPR" evidence="1">
    <location>
        <begin position="818"/>
        <end position="851"/>
    </location>
</feature>
<feature type="repeat" description="TPR" evidence="1">
    <location>
        <begin position="738"/>
        <end position="771"/>
    </location>
</feature>
<evidence type="ECO:0000313" key="5">
    <source>
        <dbReference type="Proteomes" id="UP000010367"/>
    </source>
</evidence>
<dbReference type="PROSITE" id="PS50293">
    <property type="entry name" value="TPR_REGION"/>
    <property type="match status" value="3"/>
</dbReference>
<evidence type="ECO:0000313" key="4">
    <source>
        <dbReference type="EMBL" id="AFY83929.1"/>
    </source>
</evidence>
<dbReference type="PANTHER" id="PTHR10098:SF108">
    <property type="entry name" value="TETRATRICOPEPTIDE REPEAT PROTEIN 28"/>
    <property type="match status" value="1"/>
</dbReference>
<dbReference type="EMBL" id="CP003607">
    <property type="protein sequence ID" value="AFY83929.1"/>
    <property type="molecule type" value="Genomic_DNA"/>
</dbReference>